<organism evidence="1 2">
    <name type="scientific">Solanum pinnatisectum</name>
    <name type="common">tansyleaf nightshade</name>
    <dbReference type="NCBI Taxonomy" id="50273"/>
    <lineage>
        <taxon>Eukaryota</taxon>
        <taxon>Viridiplantae</taxon>
        <taxon>Streptophyta</taxon>
        <taxon>Embryophyta</taxon>
        <taxon>Tracheophyta</taxon>
        <taxon>Spermatophyta</taxon>
        <taxon>Magnoliopsida</taxon>
        <taxon>eudicotyledons</taxon>
        <taxon>Gunneridae</taxon>
        <taxon>Pentapetalae</taxon>
        <taxon>asterids</taxon>
        <taxon>lamiids</taxon>
        <taxon>Solanales</taxon>
        <taxon>Solanaceae</taxon>
        <taxon>Solanoideae</taxon>
        <taxon>Solaneae</taxon>
        <taxon>Solanum</taxon>
    </lineage>
</organism>
<proteinExistence type="predicted"/>
<evidence type="ECO:0000313" key="1">
    <source>
        <dbReference type="EMBL" id="KAK4724305.1"/>
    </source>
</evidence>
<comment type="caution">
    <text evidence="1">The sequence shown here is derived from an EMBL/GenBank/DDBJ whole genome shotgun (WGS) entry which is preliminary data.</text>
</comment>
<reference evidence="1 2" key="1">
    <citation type="submission" date="2023-10" db="EMBL/GenBank/DDBJ databases">
        <title>Genome-Wide Identification Analysis in wild type Solanum Pinnatisectum Reveals Some Genes Defensing Phytophthora Infestans.</title>
        <authorList>
            <person name="Sun C."/>
        </authorList>
    </citation>
    <scope>NUCLEOTIDE SEQUENCE [LARGE SCALE GENOMIC DNA]</scope>
    <source>
        <strain evidence="1">LQN</strain>
        <tissue evidence="1">Leaf</tissue>
    </source>
</reference>
<accession>A0AAV9LHK3</accession>
<name>A0AAV9LHK3_9SOLN</name>
<sequence>MNFEEDFRTEYVEIVNALQGMGAHSYTPKKLDLDLKNRPSPPTKPSVKKPSVLELKQLPSHLRYVFLGTNNTLPVILAAYLNDEQVKVVTKVLIRYKREIW</sequence>
<dbReference type="Proteomes" id="UP001311915">
    <property type="component" value="Unassembled WGS sequence"/>
</dbReference>
<dbReference type="AlphaFoldDB" id="A0AAV9LHK3"/>
<evidence type="ECO:0000313" key="2">
    <source>
        <dbReference type="Proteomes" id="UP001311915"/>
    </source>
</evidence>
<gene>
    <name evidence="1" type="ORF">R3W88_027084</name>
</gene>
<protein>
    <submittedName>
        <fullName evidence="1">Uncharacterized protein</fullName>
    </submittedName>
</protein>
<keyword evidence="2" id="KW-1185">Reference proteome</keyword>
<dbReference type="EMBL" id="JAWPEI010000006">
    <property type="protein sequence ID" value="KAK4724305.1"/>
    <property type="molecule type" value="Genomic_DNA"/>
</dbReference>